<proteinExistence type="predicted"/>
<evidence type="ECO:0000313" key="1">
    <source>
        <dbReference type="EMBL" id="GJC86264.1"/>
    </source>
</evidence>
<organism evidence="1 2">
    <name type="scientific">Colletotrichum liriopes</name>
    <dbReference type="NCBI Taxonomy" id="708192"/>
    <lineage>
        <taxon>Eukaryota</taxon>
        <taxon>Fungi</taxon>
        <taxon>Dikarya</taxon>
        <taxon>Ascomycota</taxon>
        <taxon>Pezizomycotina</taxon>
        <taxon>Sordariomycetes</taxon>
        <taxon>Hypocreomycetidae</taxon>
        <taxon>Glomerellales</taxon>
        <taxon>Glomerellaceae</taxon>
        <taxon>Colletotrichum</taxon>
        <taxon>Colletotrichum spaethianum species complex</taxon>
    </lineage>
</organism>
<dbReference type="Proteomes" id="UP001055172">
    <property type="component" value="Unassembled WGS sequence"/>
</dbReference>
<comment type="caution">
    <text evidence="1">The sequence shown here is derived from an EMBL/GenBank/DDBJ whole genome shotgun (WGS) entry which is preliminary data.</text>
</comment>
<protein>
    <submittedName>
        <fullName evidence="1">Uncharacterized protein</fullName>
    </submittedName>
</protein>
<evidence type="ECO:0000313" key="2">
    <source>
        <dbReference type="Proteomes" id="UP001055172"/>
    </source>
</evidence>
<accession>A0AA37GS68</accession>
<sequence>MTEAEVSSSLREILKTAANISSPNLNRVFAPGARVTSANGRGIPLRHPGALELVHNTLRSNGIEPAKLKIEYSPNQGEVRFKMPEGVVHATLHRKFNLLVRAATQDKLSHLEELSGSASPLQGRNGGTGQLIPDQGWSTSSDDPWPRLVLEVAVSQSRDHVSSKCDTYIRSGKLVSAAIGLKVFYDNNAATAYEDILNHLGECYIGL</sequence>
<name>A0AA37GS68_9PEZI</name>
<dbReference type="AlphaFoldDB" id="A0AA37GS68"/>
<dbReference type="EMBL" id="BPPX01000021">
    <property type="protein sequence ID" value="GJC86264.1"/>
    <property type="molecule type" value="Genomic_DNA"/>
</dbReference>
<gene>
    <name evidence="1" type="ORF">ColLi_09102</name>
</gene>
<keyword evidence="2" id="KW-1185">Reference proteome</keyword>
<reference evidence="1 2" key="1">
    <citation type="submission" date="2021-07" db="EMBL/GenBank/DDBJ databases">
        <title>Genome data of Colletotrichum spaethianum.</title>
        <authorList>
            <person name="Utami Y.D."/>
            <person name="Hiruma K."/>
        </authorList>
    </citation>
    <scope>NUCLEOTIDE SEQUENCE [LARGE SCALE GENOMIC DNA]</scope>
    <source>
        <strain evidence="1 2">MAFF 242679</strain>
    </source>
</reference>